<evidence type="ECO:0000313" key="3">
    <source>
        <dbReference type="Proteomes" id="UP000624701"/>
    </source>
</evidence>
<feature type="transmembrane region" description="Helical" evidence="1">
    <location>
        <begin position="6"/>
        <end position="26"/>
    </location>
</feature>
<protein>
    <recommendedName>
        <fullName evidence="4">Pilus assembly protein, PilO</fullName>
    </recommendedName>
</protein>
<dbReference type="Proteomes" id="UP000624701">
    <property type="component" value="Unassembled WGS sequence"/>
</dbReference>
<evidence type="ECO:0000256" key="1">
    <source>
        <dbReference type="SAM" id="Phobius"/>
    </source>
</evidence>
<accession>A0ABQ2C476</accession>
<gene>
    <name evidence="2" type="ORF">GCM10011444_28120</name>
</gene>
<evidence type="ECO:0000313" key="2">
    <source>
        <dbReference type="EMBL" id="GGI58503.1"/>
    </source>
</evidence>
<keyword evidence="1" id="KW-1133">Transmembrane helix</keyword>
<evidence type="ECO:0008006" key="4">
    <source>
        <dbReference type="Google" id="ProtNLM"/>
    </source>
</evidence>
<name>A0ABQ2C476_9FLAO</name>
<keyword evidence="1" id="KW-0472">Membrane</keyword>
<dbReference type="EMBL" id="BMDQ01000007">
    <property type="protein sequence ID" value="GGI58503.1"/>
    <property type="molecule type" value="Genomic_DNA"/>
</dbReference>
<dbReference type="RefSeq" id="WP_229719738.1">
    <property type="nucleotide sequence ID" value="NZ_BMDQ01000007.1"/>
</dbReference>
<sequence>MKTSKLKIWYLIASICVAVFVSYKYAISKTLDLKQEYSQLEIQSELYKDMPTQLAILKKREKYYDSLLTKFQINKGSIQHNLLKTLNRISEEKNVQLTSFVAPHVVQEKGLLAKTYQFTLEGNYNNILELVHHLEQNTKFGEILNLQFEKKKLRKTRKVYLKAKVYLKSFG</sequence>
<dbReference type="InterPro" id="IPR014717">
    <property type="entry name" value="Transl_elong_EF1B/ribsomal_bS6"/>
</dbReference>
<dbReference type="Gene3D" id="3.30.70.60">
    <property type="match status" value="1"/>
</dbReference>
<reference evidence="3" key="1">
    <citation type="journal article" date="2019" name="Int. J. Syst. Evol. Microbiol.">
        <title>The Global Catalogue of Microorganisms (GCM) 10K type strain sequencing project: providing services to taxonomists for standard genome sequencing and annotation.</title>
        <authorList>
            <consortium name="The Broad Institute Genomics Platform"/>
            <consortium name="The Broad Institute Genome Sequencing Center for Infectious Disease"/>
            <person name="Wu L."/>
            <person name="Ma J."/>
        </authorList>
    </citation>
    <scope>NUCLEOTIDE SEQUENCE [LARGE SCALE GENOMIC DNA]</scope>
    <source>
        <strain evidence="3">CCM 8681</strain>
    </source>
</reference>
<keyword evidence="3" id="KW-1185">Reference proteome</keyword>
<keyword evidence="1" id="KW-0812">Transmembrane</keyword>
<organism evidence="2 3">
    <name type="scientific">Winogradskyella haliclonae</name>
    <dbReference type="NCBI Taxonomy" id="2048558"/>
    <lineage>
        <taxon>Bacteria</taxon>
        <taxon>Pseudomonadati</taxon>
        <taxon>Bacteroidota</taxon>
        <taxon>Flavobacteriia</taxon>
        <taxon>Flavobacteriales</taxon>
        <taxon>Flavobacteriaceae</taxon>
        <taxon>Winogradskyella</taxon>
    </lineage>
</organism>
<proteinExistence type="predicted"/>
<comment type="caution">
    <text evidence="2">The sequence shown here is derived from an EMBL/GenBank/DDBJ whole genome shotgun (WGS) entry which is preliminary data.</text>
</comment>